<name>A0AAE3AK26_9FIRM</name>
<comment type="similarity">
    <text evidence="1">Belongs to the LysR transcriptional regulatory family.</text>
</comment>
<dbReference type="InterPro" id="IPR036388">
    <property type="entry name" value="WH-like_DNA-bd_sf"/>
</dbReference>
<feature type="domain" description="HTH lysR-type" evidence="5">
    <location>
        <begin position="1"/>
        <end position="56"/>
    </location>
</feature>
<dbReference type="EMBL" id="JAJEPU010000001">
    <property type="protein sequence ID" value="MCC2163289.1"/>
    <property type="molecule type" value="Genomic_DNA"/>
</dbReference>
<dbReference type="InterPro" id="IPR000847">
    <property type="entry name" value="LysR_HTH_N"/>
</dbReference>
<dbReference type="PANTHER" id="PTHR30419:SF8">
    <property type="entry name" value="NITROGEN ASSIMILATION TRANSCRIPTIONAL ACTIVATOR-RELATED"/>
    <property type="match status" value="1"/>
</dbReference>
<keyword evidence="7" id="KW-1185">Reference proteome</keyword>
<sequence length="306" mass="34147">MKELNYLIAIAEEKSISKAAARLYMAQSSLSQFLQTMESNLDSKLFVRTSKGVRLTEAGNIMVKYAYATLAEYHRTQDEIQDLKELKSGSVILGISGFRGSYLLPPVLNAFKLDYPRIRVKIVEQNSMILEQMLLNGEIDLALLVLPVSDIRLQPTFVMNDEICLIAHENHPILKKAKKFAPTGKKISRIPQYVDLADAIPYEFFLSDYDTILGREARHIFNRNGLQPITCNESLTALMASALAAAGHGLAFTYYSSRHYFRTAEFLSLGADLASIKLATALPPGRYHSKAALALQEVLLKILSND</sequence>
<dbReference type="RefSeq" id="WP_308450226.1">
    <property type="nucleotide sequence ID" value="NZ_JAJEPU010000001.1"/>
</dbReference>
<dbReference type="GO" id="GO:0003700">
    <property type="term" value="F:DNA-binding transcription factor activity"/>
    <property type="evidence" value="ECO:0007669"/>
    <property type="project" value="InterPro"/>
</dbReference>
<evidence type="ECO:0000313" key="7">
    <source>
        <dbReference type="Proteomes" id="UP001198962"/>
    </source>
</evidence>
<evidence type="ECO:0000256" key="1">
    <source>
        <dbReference type="ARBA" id="ARBA00009437"/>
    </source>
</evidence>
<dbReference type="AlphaFoldDB" id="A0AAE3AK26"/>
<dbReference type="PROSITE" id="PS50931">
    <property type="entry name" value="HTH_LYSR"/>
    <property type="match status" value="1"/>
</dbReference>
<keyword evidence="3" id="KW-0238">DNA-binding</keyword>
<dbReference type="GO" id="GO:0003677">
    <property type="term" value="F:DNA binding"/>
    <property type="evidence" value="ECO:0007669"/>
    <property type="project" value="UniProtKB-KW"/>
</dbReference>
<dbReference type="Pfam" id="PF03466">
    <property type="entry name" value="LysR_substrate"/>
    <property type="match status" value="1"/>
</dbReference>
<proteinExistence type="inferred from homology"/>
<evidence type="ECO:0000256" key="3">
    <source>
        <dbReference type="ARBA" id="ARBA00023125"/>
    </source>
</evidence>
<protein>
    <submittedName>
        <fullName evidence="6">LysR family transcriptional regulator</fullName>
    </submittedName>
</protein>
<dbReference type="CDD" id="cd05466">
    <property type="entry name" value="PBP2_LTTR_substrate"/>
    <property type="match status" value="1"/>
</dbReference>
<evidence type="ECO:0000313" key="6">
    <source>
        <dbReference type="EMBL" id="MCC2163289.1"/>
    </source>
</evidence>
<evidence type="ECO:0000256" key="2">
    <source>
        <dbReference type="ARBA" id="ARBA00023015"/>
    </source>
</evidence>
<gene>
    <name evidence="6" type="ORF">LKD32_00040</name>
</gene>
<evidence type="ECO:0000256" key="4">
    <source>
        <dbReference type="ARBA" id="ARBA00023163"/>
    </source>
</evidence>
<keyword evidence="2" id="KW-0805">Transcription regulation</keyword>
<dbReference type="PANTHER" id="PTHR30419">
    <property type="entry name" value="HTH-TYPE TRANSCRIPTIONAL REGULATOR YBHD"/>
    <property type="match status" value="1"/>
</dbReference>
<accession>A0AAE3AK26</accession>
<dbReference type="InterPro" id="IPR036390">
    <property type="entry name" value="WH_DNA-bd_sf"/>
</dbReference>
<dbReference type="Gene3D" id="3.40.190.290">
    <property type="match status" value="1"/>
</dbReference>
<organism evidence="6 7">
    <name type="scientific">Brotaphodocola catenula</name>
    <dbReference type="NCBI Taxonomy" id="2885361"/>
    <lineage>
        <taxon>Bacteria</taxon>
        <taxon>Bacillati</taxon>
        <taxon>Bacillota</taxon>
        <taxon>Clostridia</taxon>
        <taxon>Lachnospirales</taxon>
        <taxon>Lachnospiraceae</taxon>
        <taxon>Brotaphodocola</taxon>
    </lineage>
</organism>
<reference evidence="6" key="1">
    <citation type="submission" date="2021-10" db="EMBL/GenBank/DDBJ databases">
        <title>Anaerobic single-cell dispensing facilitates the cultivation of human gut bacteria.</title>
        <authorList>
            <person name="Afrizal A."/>
        </authorList>
    </citation>
    <scope>NUCLEOTIDE SEQUENCE</scope>
    <source>
        <strain evidence="6">CLA-AA-H274</strain>
    </source>
</reference>
<dbReference type="InterPro" id="IPR050950">
    <property type="entry name" value="HTH-type_LysR_regulators"/>
</dbReference>
<dbReference type="SUPFAM" id="SSF46785">
    <property type="entry name" value="Winged helix' DNA-binding domain"/>
    <property type="match status" value="1"/>
</dbReference>
<dbReference type="GO" id="GO:0005829">
    <property type="term" value="C:cytosol"/>
    <property type="evidence" value="ECO:0007669"/>
    <property type="project" value="TreeGrafter"/>
</dbReference>
<dbReference type="Proteomes" id="UP001198962">
    <property type="component" value="Unassembled WGS sequence"/>
</dbReference>
<comment type="caution">
    <text evidence="6">The sequence shown here is derived from an EMBL/GenBank/DDBJ whole genome shotgun (WGS) entry which is preliminary data.</text>
</comment>
<dbReference type="Gene3D" id="1.10.10.10">
    <property type="entry name" value="Winged helix-like DNA-binding domain superfamily/Winged helix DNA-binding domain"/>
    <property type="match status" value="1"/>
</dbReference>
<dbReference type="FunFam" id="1.10.10.10:FF:000001">
    <property type="entry name" value="LysR family transcriptional regulator"/>
    <property type="match status" value="1"/>
</dbReference>
<dbReference type="SUPFAM" id="SSF53850">
    <property type="entry name" value="Periplasmic binding protein-like II"/>
    <property type="match status" value="1"/>
</dbReference>
<evidence type="ECO:0000259" key="5">
    <source>
        <dbReference type="PROSITE" id="PS50931"/>
    </source>
</evidence>
<dbReference type="InterPro" id="IPR005119">
    <property type="entry name" value="LysR_subst-bd"/>
</dbReference>
<dbReference type="Pfam" id="PF00126">
    <property type="entry name" value="HTH_1"/>
    <property type="match status" value="1"/>
</dbReference>
<keyword evidence="4" id="KW-0804">Transcription</keyword>